<dbReference type="EMBL" id="SMLB01000005">
    <property type="protein sequence ID" value="TDD71643.1"/>
    <property type="molecule type" value="Genomic_DNA"/>
</dbReference>
<protein>
    <submittedName>
        <fullName evidence="2">ROK family transcriptional regulator</fullName>
    </submittedName>
</protein>
<gene>
    <name evidence="2" type="ORF">E1262_05770</name>
</gene>
<dbReference type="RefSeq" id="WP_132102154.1">
    <property type="nucleotide sequence ID" value="NZ_SMLB01000005.1"/>
</dbReference>
<accession>A0A4R5AGA4</accession>
<evidence type="ECO:0000313" key="3">
    <source>
        <dbReference type="Proteomes" id="UP000295217"/>
    </source>
</evidence>
<keyword evidence="3" id="KW-1185">Reference proteome</keyword>
<comment type="caution">
    <text evidence="2">The sequence shown here is derived from an EMBL/GenBank/DDBJ whole genome shotgun (WGS) entry which is preliminary data.</text>
</comment>
<proteinExistence type="inferred from homology"/>
<dbReference type="Gene3D" id="3.30.420.40">
    <property type="match status" value="2"/>
</dbReference>
<organism evidence="2 3">
    <name type="scientific">Jiangella aurantiaca</name>
    <dbReference type="NCBI Taxonomy" id="2530373"/>
    <lineage>
        <taxon>Bacteria</taxon>
        <taxon>Bacillati</taxon>
        <taxon>Actinomycetota</taxon>
        <taxon>Actinomycetes</taxon>
        <taxon>Jiangellales</taxon>
        <taxon>Jiangellaceae</taxon>
        <taxon>Jiangella</taxon>
    </lineage>
</organism>
<dbReference type="Proteomes" id="UP000295217">
    <property type="component" value="Unassembled WGS sequence"/>
</dbReference>
<dbReference type="SUPFAM" id="SSF53067">
    <property type="entry name" value="Actin-like ATPase domain"/>
    <property type="match status" value="1"/>
</dbReference>
<dbReference type="Pfam" id="PF00480">
    <property type="entry name" value="ROK"/>
    <property type="match status" value="1"/>
</dbReference>
<dbReference type="PANTHER" id="PTHR18964">
    <property type="entry name" value="ROK (REPRESSOR, ORF, KINASE) FAMILY"/>
    <property type="match status" value="1"/>
</dbReference>
<dbReference type="InterPro" id="IPR043129">
    <property type="entry name" value="ATPase_NBD"/>
</dbReference>
<comment type="similarity">
    <text evidence="1">Belongs to the ROK (NagC/XylR) family.</text>
</comment>
<dbReference type="AlphaFoldDB" id="A0A4R5AGA4"/>
<dbReference type="PANTHER" id="PTHR18964:SF149">
    <property type="entry name" value="BIFUNCTIONAL UDP-N-ACETYLGLUCOSAMINE 2-EPIMERASE_N-ACETYLMANNOSAMINE KINASE"/>
    <property type="match status" value="1"/>
</dbReference>
<reference evidence="2 3" key="1">
    <citation type="submission" date="2019-02" db="EMBL/GenBank/DDBJ databases">
        <title>Draft genome sequences of novel Actinobacteria.</title>
        <authorList>
            <person name="Sahin N."/>
            <person name="Ay H."/>
            <person name="Saygin H."/>
        </authorList>
    </citation>
    <scope>NUCLEOTIDE SEQUENCE [LARGE SCALE GENOMIC DNA]</scope>
    <source>
        <strain evidence="2 3">8K307</strain>
    </source>
</reference>
<sequence>MSSRNPSRLTRSLNDRLVIDLLLEHGPLDRPTLARLTGLSKPSVADLVGRLLESGLVEEIGEGPSTRRGPNAMLYGLTGGLAAVAGVELQPDHAQASIADVNGSELGAVNVPIRPDESPSELVARALRQAAEPSSIDIGDLTTAVVGTPGIVDPSGDMSFVWGQPEWTGGQLARMHDALGIPVRFENDINLAAIAERRLGRAVDAEAFALFKCDEGVGAAIMLGSQLVRGSHGAAGEIGYVPDLAWEQRSAGDYNEGLQSVAGARGLAAALADLGLADLSPAAVLAPGPDDTGPDGRDAVPAELRQRFLLEVARRLAFGVVSVCAVIDPELIVLVGEIATAGGDRLAEAVGSRVAQTSPFRPAVVVSGLGHDAVVSGAVTTALDSARDEIYGVAPVFVRSAPAIRRTP</sequence>
<dbReference type="InterPro" id="IPR036390">
    <property type="entry name" value="WH_DNA-bd_sf"/>
</dbReference>
<name>A0A4R5AGA4_9ACTN</name>
<dbReference type="SUPFAM" id="SSF46785">
    <property type="entry name" value="Winged helix' DNA-binding domain"/>
    <property type="match status" value="1"/>
</dbReference>
<dbReference type="Gene3D" id="1.10.10.10">
    <property type="entry name" value="Winged helix-like DNA-binding domain superfamily/Winged helix DNA-binding domain"/>
    <property type="match status" value="1"/>
</dbReference>
<dbReference type="CDD" id="cd23763">
    <property type="entry name" value="ASKHA_ATPase_ROK"/>
    <property type="match status" value="1"/>
</dbReference>
<dbReference type="InterPro" id="IPR036388">
    <property type="entry name" value="WH-like_DNA-bd_sf"/>
</dbReference>
<dbReference type="OrthoDB" id="3523179at2"/>
<evidence type="ECO:0000256" key="1">
    <source>
        <dbReference type="ARBA" id="ARBA00006479"/>
    </source>
</evidence>
<evidence type="ECO:0000313" key="2">
    <source>
        <dbReference type="EMBL" id="TDD71643.1"/>
    </source>
</evidence>
<dbReference type="InterPro" id="IPR000600">
    <property type="entry name" value="ROK"/>
</dbReference>